<feature type="region of interest" description="Disordered" evidence="1">
    <location>
        <begin position="419"/>
        <end position="457"/>
    </location>
</feature>
<accession>A0A2G8KD56</accession>
<feature type="region of interest" description="Disordered" evidence="1">
    <location>
        <begin position="329"/>
        <end position="360"/>
    </location>
</feature>
<evidence type="ECO:0000313" key="3">
    <source>
        <dbReference type="Proteomes" id="UP000230750"/>
    </source>
</evidence>
<reference evidence="2 3" key="1">
    <citation type="journal article" date="2017" name="PLoS Biol.">
        <title>The sea cucumber genome provides insights into morphological evolution and visceral regeneration.</title>
        <authorList>
            <person name="Zhang X."/>
            <person name="Sun L."/>
            <person name="Yuan J."/>
            <person name="Sun Y."/>
            <person name="Gao Y."/>
            <person name="Zhang L."/>
            <person name="Li S."/>
            <person name="Dai H."/>
            <person name="Hamel J.F."/>
            <person name="Liu C."/>
            <person name="Yu Y."/>
            <person name="Liu S."/>
            <person name="Lin W."/>
            <person name="Guo K."/>
            <person name="Jin S."/>
            <person name="Xu P."/>
            <person name="Storey K.B."/>
            <person name="Huan P."/>
            <person name="Zhang T."/>
            <person name="Zhou Y."/>
            <person name="Zhang J."/>
            <person name="Lin C."/>
            <person name="Li X."/>
            <person name="Xing L."/>
            <person name="Huo D."/>
            <person name="Sun M."/>
            <person name="Wang L."/>
            <person name="Mercier A."/>
            <person name="Li F."/>
            <person name="Yang H."/>
            <person name="Xiang J."/>
        </authorList>
    </citation>
    <scope>NUCLEOTIDE SEQUENCE [LARGE SCALE GENOMIC DNA]</scope>
    <source>
        <strain evidence="2">Shaxun</strain>
        <tissue evidence="2">Muscle</tissue>
    </source>
</reference>
<evidence type="ECO:0000256" key="1">
    <source>
        <dbReference type="SAM" id="MobiDB-lite"/>
    </source>
</evidence>
<gene>
    <name evidence="2" type="ORF">BSL78_17228</name>
</gene>
<evidence type="ECO:0000313" key="2">
    <source>
        <dbReference type="EMBL" id="PIK45889.1"/>
    </source>
</evidence>
<dbReference type="EMBL" id="MRZV01000677">
    <property type="protein sequence ID" value="PIK45889.1"/>
    <property type="molecule type" value="Genomic_DNA"/>
</dbReference>
<comment type="caution">
    <text evidence="2">The sequence shown here is derived from an EMBL/GenBank/DDBJ whole genome shotgun (WGS) entry which is preliminary data.</text>
</comment>
<organism evidence="2 3">
    <name type="scientific">Stichopus japonicus</name>
    <name type="common">Sea cucumber</name>
    <dbReference type="NCBI Taxonomy" id="307972"/>
    <lineage>
        <taxon>Eukaryota</taxon>
        <taxon>Metazoa</taxon>
        <taxon>Echinodermata</taxon>
        <taxon>Eleutherozoa</taxon>
        <taxon>Echinozoa</taxon>
        <taxon>Holothuroidea</taxon>
        <taxon>Aspidochirotacea</taxon>
        <taxon>Aspidochirotida</taxon>
        <taxon>Stichopodidae</taxon>
        <taxon>Apostichopus</taxon>
    </lineage>
</organism>
<keyword evidence="3" id="KW-1185">Reference proteome</keyword>
<dbReference type="Proteomes" id="UP000230750">
    <property type="component" value="Unassembled WGS sequence"/>
</dbReference>
<feature type="compositionally biased region" description="Basic and acidic residues" evidence="1">
    <location>
        <begin position="421"/>
        <end position="439"/>
    </location>
</feature>
<dbReference type="STRING" id="307972.A0A2G8KD56"/>
<protein>
    <submittedName>
        <fullName evidence="2">Uncharacterized protein</fullName>
    </submittedName>
</protein>
<dbReference type="OrthoDB" id="88467at2759"/>
<dbReference type="AlphaFoldDB" id="A0A2G8KD56"/>
<feature type="compositionally biased region" description="Polar residues" evidence="1">
    <location>
        <begin position="329"/>
        <end position="344"/>
    </location>
</feature>
<proteinExistence type="predicted"/>
<sequence length="1205" mass="131142">MVSRNQPSRLNMRMTVLPSPSSDLITGTGLWEVVVFGSEHPRGSGQRFEQNRNILTRRQESQPLYPGEEMIFDVEFDFMIGQIGCDRVNYFCVEFKKGSNANPDFEIPSTLGDNTIRKCEERSCPFPDEAGTTARLTNIGFSVQPGSGDAPHGHADMGVTATVSTSLNSDRIEGRGLWRLGIFGSRSQDGSGERLHEMRNILSDDVAAMPLIPGQELVLPGNAIINLQGIGTGQDFSYFCMEFAKGDHADPDFDMPMQGGSIVSCSSLAGTPVHDGRPRVMMTGFRSSYELGRKYQDGTTSVTVEATVTPHQQSDPLQGQRLWKLGVYGSSNEEGTGRRQTVSPQLLRPPDTDVPLSPGGDLDFVVTDNLDLRAVGPDTNFPYLCVEFGKDANASPDYELELGGPETIVTCHLLYGTGNTDPHEIGGTDPDRERPDHGHHGGSNPGHHGGNSRPRALVSGFGYEIGTRPVPRSHLTNVEVTAEVHPFDTTDTIRGTDLWRLGIFGSAEPDGSGPRMGEVPQLLSEEEGSKTLRSGSTLTLMGSAAADLRGIGDTRFPYLCVEFGKANPDSHFDFPVQNPSGTIYICKLYEPHHGNGGGHGGDDPDAPNAIFSNIRVAINPSTIPESRMTRLAIEATVTPHDDTDYVPDGQFRLGVFGSDTRDGMGARVKEVTQILPRDAQSHPVYTGRPVDLDVESDLDLRGIGAGTDYPYLCVEFDRKNDHVNFDMPAGPLVACSEYTAPTDHSGGPMPDPYSDRPRASIASMNNSLGFRQVPHSNLLETSVTLMVASHGSADYIPEGVNWRLGVFGSAESDGSGRRINEEPQLLPRNQQRYSWAPGETLNFETTEELDLNGIGIGTMYPFLCTEFDKANDHVNFDLPQGAMVACREFDNPGPHVPHGGPEPDTLVVMVTSVTPDKKVKGKEKGTVDVTFDVVAAVDPSSDEVQGNNLWVLTVFMSKKKTGKGPRLGEVPQALSRAQQSQTIQNGKKIPFRDIATTLDLTGVKCKDAKYLCAEISQGSNQDFELAEPVIGCQKMSCQKKGKKDKPAARAGTTLTINSITPSQVSIFHDNFYSVRFSAPIEFDASQSDPLTRGVNLWRMSAWFNNQASNSNQHALQEQVLEGSKVSKYVTDPSNPFGFGRIELEMDLRGLTCKKLKYFCVKLTADDPLPPFTLAKAVNGANIGCSRTKWLLVKDLAEDNVSIRMA</sequence>
<name>A0A2G8KD56_STIJA</name>